<dbReference type="EnsemblMetazoa" id="GAUT033353-RA">
    <property type="protein sequence ID" value="GAUT033353-PA"/>
    <property type="gene ID" value="GAUT033353"/>
</dbReference>
<evidence type="ECO:0000313" key="3">
    <source>
        <dbReference type="EnsemblMetazoa" id="GAUT033353-PA"/>
    </source>
</evidence>
<name>A0A1A9VD15_GLOAU</name>
<feature type="transmembrane region" description="Helical" evidence="2">
    <location>
        <begin position="143"/>
        <end position="167"/>
    </location>
</feature>
<feature type="transmembrane region" description="Helical" evidence="2">
    <location>
        <begin position="21"/>
        <end position="47"/>
    </location>
</feature>
<dbReference type="AlphaFoldDB" id="A0A1A9VD15"/>
<sequence>MEEMDIAQQRAILMRKIRRRFMIKAYLLFIAFVLFSVLQWCLVLTFPVIGDFLINHEELSIGGLFMSLILMTIFVFVEGIRIAIPINWLLTFIILEAVTIGMSRLLVMTCYGVMLASLIVVLVPMVISILIGSLIKHDVTLDVIILFVLSFVFFVGAVYFVTFYVIAQVKLAFYLYATLVYIIVCIFIMYHAQTINGNRYAEMRTTDYLLAALILYVDFLVLYMVITHVMLMAWEGIAKSPCKSAGRNGGPAEQSRSIFGSTEAEVELDDY</sequence>
<keyword evidence="2" id="KW-1133">Transmembrane helix</keyword>
<keyword evidence="2" id="KW-0812">Transmembrane</keyword>
<feature type="transmembrane region" description="Helical" evidence="2">
    <location>
        <begin position="213"/>
        <end position="234"/>
    </location>
</feature>
<reference evidence="3" key="1">
    <citation type="submission" date="2020-05" db="UniProtKB">
        <authorList>
            <consortium name="EnsemblMetazoa"/>
        </authorList>
    </citation>
    <scope>IDENTIFICATION</scope>
    <source>
        <strain evidence="3">TTRI</strain>
    </source>
</reference>
<dbReference type="Proteomes" id="UP000078200">
    <property type="component" value="Unassembled WGS sequence"/>
</dbReference>
<evidence type="ECO:0000256" key="1">
    <source>
        <dbReference type="SAM" id="MobiDB-lite"/>
    </source>
</evidence>
<feature type="transmembrane region" description="Helical" evidence="2">
    <location>
        <begin position="113"/>
        <end position="131"/>
    </location>
</feature>
<protein>
    <submittedName>
        <fullName evidence="3">Uncharacterized protein</fullName>
    </submittedName>
</protein>
<feature type="transmembrane region" description="Helical" evidence="2">
    <location>
        <begin position="173"/>
        <end position="192"/>
    </location>
</feature>
<dbReference type="VEuPathDB" id="VectorBase:GAUT033353"/>
<dbReference type="STRING" id="7395.A0A1A9VD15"/>
<evidence type="ECO:0000313" key="4">
    <source>
        <dbReference type="Proteomes" id="UP000078200"/>
    </source>
</evidence>
<keyword evidence="4" id="KW-1185">Reference proteome</keyword>
<organism evidence="3 4">
    <name type="scientific">Glossina austeni</name>
    <name type="common">Savannah tsetse fly</name>
    <dbReference type="NCBI Taxonomy" id="7395"/>
    <lineage>
        <taxon>Eukaryota</taxon>
        <taxon>Metazoa</taxon>
        <taxon>Ecdysozoa</taxon>
        <taxon>Arthropoda</taxon>
        <taxon>Hexapoda</taxon>
        <taxon>Insecta</taxon>
        <taxon>Pterygota</taxon>
        <taxon>Neoptera</taxon>
        <taxon>Endopterygota</taxon>
        <taxon>Diptera</taxon>
        <taxon>Brachycera</taxon>
        <taxon>Muscomorpha</taxon>
        <taxon>Hippoboscoidea</taxon>
        <taxon>Glossinidae</taxon>
        <taxon>Glossina</taxon>
    </lineage>
</organism>
<keyword evidence="2" id="KW-0472">Membrane</keyword>
<proteinExistence type="predicted"/>
<feature type="transmembrane region" description="Helical" evidence="2">
    <location>
        <begin position="59"/>
        <end position="77"/>
    </location>
</feature>
<feature type="region of interest" description="Disordered" evidence="1">
    <location>
        <begin position="245"/>
        <end position="271"/>
    </location>
</feature>
<feature type="transmembrane region" description="Helical" evidence="2">
    <location>
        <begin position="89"/>
        <end position="107"/>
    </location>
</feature>
<evidence type="ECO:0000256" key="2">
    <source>
        <dbReference type="SAM" id="Phobius"/>
    </source>
</evidence>
<accession>A0A1A9VD15</accession>